<keyword evidence="6" id="KW-0511">Multifunctional enzyme</keyword>
<evidence type="ECO:0000256" key="3">
    <source>
        <dbReference type="ARBA" id="ARBA00022553"/>
    </source>
</evidence>
<dbReference type="InterPro" id="IPR057326">
    <property type="entry name" value="KR_dom"/>
</dbReference>
<evidence type="ECO:0000256" key="4">
    <source>
        <dbReference type="ARBA" id="ARBA00022679"/>
    </source>
</evidence>
<dbReference type="PANTHER" id="PTHR43775:SF51">
    <property type="entry name" value="INACTIVE PHENOLPHTHIOCEROL SYNTHESIS POLYKETIDE SYNTHASE TYPE I PKS1-RELATED"/>
    <property type="match status" value="1"/>
</dbReference>
<dbReference type="EMBL" id="JBHSKP010000017">
    <property type="protein sequence ID" value="MFC5154826.1"/>
    <property type="molecule type" value="Genomic_DNA"/>
</dbReference>
<dbReference type="InterPro" id="IPR006162">
    <property type="entry name" value="Ppantetheine_attach_site"/>
</dbReference>
<comment type="caution">
    <text evidence="13">The sequence shown here is derived from an EMBL/GenBank/DDBJ whole genome shotgun (WGS) entry which is preliminary data.</text>
</comment>
<dbReference type="InterPro" id="IPR014031">
    <property type="entry name" value="Ketoacyl_synth_C"/>
</dbReference>
<dbReference type="InterPro" id="IPR036291">
    <property type="entry name" value="NAD(P)-bd_dom_sf"/>
</dbReference>
<dbReference type="CDD" id="cd08956">
    <property type="entry name" value="KR_3_FAS_SDR_x"/>
    <property type="match status" value="1"/>
</dbReference>
<dbReference type="SUPFAM" id="SSF47336">
    <property type="entry name" value="ACP-like"/>
    <property type="match status" value="2"/>
</dbReference>
<evidence type="ECO:0000313" key="14">
    <source>
        <dbReference type="Proteomes" id="UP001596160"/>
    </source>
</evidence>
<organism evidence="13 14">
    <name type="scientific">Streptomyces amakusaensis</name>
    <dbReference type="NCBI Taxonomy" id="67271"/>
    <lineage>
        <taxon>Bacteria</taxon>
        <taxon>Bacillati</taxon>
        <taxon>Actinomycetota</taxon>
        <taxon>Actinomycetes</taxon>
        <taxon>Kitasatosporales</taxon>
        <taxon>Streptomycetaceae</taxon>
        <taxon>Streptomyces</taxon>
    </lineage>
</organism>
<comment type="pathway">
    <text evidence="1">Antibiotic biosynthesis.</text>
</comment>
<evidence type="ECO:0000256" key="1">
    <source>
        <dbReference type="ARBA" id="ARBA00004792"/>
    </source>
</evidence>
<evidence type="ECO:0000259" key="10">
    <source>
        <dbReference type="PROSITE" id="PS50075"/>
    </source>
</evidence>
<dbReference type="Pfam" id="PF22953">
    <property type="entry name" value="SpnB_Rossmann"/>
    <property type="match status" value="1"/>
</dbReference>
<dbReference type="InterPro" id="IPR050091">
    <property type="entry name" value="PKS_NRPS_Biosynth_Enz"/>
</dbReference>
<dbReference type="PROSITE" id="PS52004">
    <property type="entry name" value="KS3_2"/>
    <property type="match status" value="3"/>
</dbReference>
<sequence length="3327" mass="345345">MTSNRGSVEVGARGEDVAVVGMACRLPRAAGPEAFWELLRSGSDAITEAPAGRWEGAPPPAGDRLRRGGFLDDPGGFDAAFFGVSPREAATMDPQQRLVLELAWEALEDASIVPERLRDSRTSVFVGALRDDYTGLVHQYGESAITQHTMTGISRGVIANRVSYHLGLRGPSLTVDTAQSSSLVAVHLAAESVRSGESALALAAGVHLNLLAESAVTVERFGGLSPDGVTYTFDARANGFVRGEGAGLVVLKPLSRALADGDRVYGVIRGSAVNNDGSTAGLTVPGVDAQRQVLREAYERAGVRPSEVQYVELHGTGTPVGDPVEAAALGAELGAARDAGDPLLVGSAKTNVGHLEGAAGMVGLLKGLLSLAHREIPASLNFETPNPDIPLDELRLAVPGTATGWPHPDRPLVAGVSSFGMGGTNCHVVLAAAPEPADGGRTAEAAGSGPVPWLLSGRGPDALRAQAAALADFTGDTGGGGAGSGPVELGWSLLTARTLFEDRAVVIGSDREELREGLTALAGDLPAQGVVRGTVQDDGRLAFLFTGQGAQRAAMGRELHAAHPVFAAAFDELCAAFDRHLDRPLAEVVLSGDGLDSTGYTQPALFALEVALFRLLESWGVRPDAVAGHSIGELAAAHVAGVLDLDDAVTLVAARATLMQRLPGGGAMTAVRATEDEIAPLLAGRADRLALAAVNGPESVVVSGTEEAVAELSAELAGLGRKTRGLTVSHAFHSPLMDPMLEGFRRVAEGLTYHPPRLTVVSTLTGRPVDGQELRTAGYWVDQLRGTVRFADAVQALTGLGVTAFLELGPDGVLTAMAGPSAGGGLTVPALRKGREERRTLLAAVAALHVRGFDVDWRRLFPEGGRAAVPLPTYAFQRRHHWIGGRAGTRPPAALRPGPSAAGPGPELRTGPGDQAGRTPGTSAADLVTAHVAAVLEYDRGQRVDARLPFKDLGFDSLMSVELRDRLSEATGLSLPGGLLFDHPTPAALIDHIAAELTGTAGPDAPEDGPPAAGRYDEPIAIVGMACRYPGGVASPEDLWRLVAEGRDAIGSFPEDRGWDESLYDPDPERSGRSSVNEGGFLYDAPLFDAGFFGISPREALGMDPQQRLVLETAWEAVERAGIDPRRLTGTRTGVFVGATSLEYGPRLADAPHAVEGHVLTGSTNSVVSGRVAYQLGLVGPAVTVDTACSSSLVALHMAVRSLRSGETTMALAGGASVMSTPGMFVEFSRQRGLASDGRSKAFSADADGTSWAEGVGLLLVERLSDARRNGHPVLAVIRGTAVNQDGASNGLTAPNGPSQRRVIRQALADAGLDAADIDAVEAHGTGTALGDPIEAEAILATYGQGREAGGPLFLGSLKSNIGHAQAAAGVGGVIKMVQAMRHETLPRTLHISEPTPHVDWSAGPVELLTEAVEWPAGERTRRAAVSSFGISGTNAHLVIEEAAPETPRTERPAPAPEPVAAAGPVPWALAARDEPALRAQARRLREHLAAGPAADIADIGLSLATTRTAFEQRAVVTGGTADELLAGLDALAEGRETDRLVTGGATGAGRTAFLFTGQGAQRLGMGRELYETRPVFAAAMDAAFAALDPHLERPLREVVFAAEDDAEHSPLHETAYTQPALFALEVALYRLLEHHGVTPDLLAGHSIGEVAAAHAAGVLSLADAAALVAARGRLMQSARPGGAMIAVEASEEEIAADLAGQEDALSVAAVNGPRAVVISGDPAAATALAERWRALGRRTRALRVSHAFHSPHMDGVLDEFREVVRGLTLDAPRIPLVSTLTGALATAGEITDPDYWVRQIRGAVRFKDAVTALEEQGATVFLEVGPDAVLTAMAEDSFTPGGSTAEGSTALALLRRGRPEPDTLLAGLARAHTAGTAVDLASFFPAASPVPLPTYAFQRDRYWLAAETRGDARGLGLDAGGHPLLTAAVDFADRDELLLTGRLSLRTHPWLADHAIAGTVLLPATAFLELAFAAGDRVGAPRLADLTLEAPLALTGRRAVRVQLAVAPPDPSGARAFTLHSRPELPDETAAPWTRHVTGLLTEAPTAAPDTPAAGPWPPRGATALPVDGVYERLADLGYAYGPAFRGLRGLWQHGEDIHAEIALPSEPGESAGGFGLHPALFDAALHPLVLAAADPAAPETIRLPFSWDGVALHAAGATALRVSATLTGEDTYALRLTDPTGAPVASVDSIVLRPVPRDRLARADGPRTDALLHVDWSPVAPGDAPARRTAEARDGELPATAGFDDLLVRLDGDSHGGDGGAPHTPEAAHRIARDALDLLQRWLADERFDGSRLVFVTSRAVPAGLHEESVRLDAAPVWGLVRAAQSEHPGRLALVDLDTGPDAERLLTAALATGEPQIAVRGNELRIPLLSRTEAPEAAEAAEAPVVLDPAGTVLLTGGTGGLGGLFARHLVSAHGARHLLLTSRRGPDAPDAEALTAELAGLGAQVTVVAADISDRASAAALIDGIDPGHPLTAVIHLAGVLDDATTEAMTAERLTAVLRPKADAAWHLHELTRDRDLASFVLFSSVSGLIGTAGQSNYAAANTYLDALAAHRQSLGLPATSLAWGLWGGGHGMGAGLDGAGLARWARGGIAPIDPETGLALFDAALTDGRALAVPLPLAPAGPRTAEEIPPLLRGLIRPRRTARATAAGSPAADGSWSQRIAGLPEAERSTAVLELVRETVAGVLGHSGADRIVPERAFKDLGFDSLAGVELRNRLNRATGLRLSTTVVFDHPTTAALAAHLYERVAGAPVAAPPAAVRGASADDEAIAIIGMACRFPGGVASPDDLWRLVADGTDAIGEFPENRGWDLESLYDPDPETTGTSYTRHGGFLYEADQFDPEFFGMSPREATATDPQQRLLLETAWETFENAGLDAAELRGSRTGVFTGAMYDDYASRLAKSPEEFEGLLLAGNLSSVVSGRLSYIFGLEGPALTVDTACSSSLVSLHLAANSLRGGECDLALAGGVTVMSGPHTFVEFSRQRGLAEDGRCRSFSADAGGTGWSEGVGLLLVERLSDARRNGHHVLAVVRGSAVNQDGASNGLTAPNGPAQDRVIRQALANAGLESADVDAVEAHGTGTTLGDPIEAQALIATYGQNRPADRPLYLGSLKSNIGHTQAAAGVGGVIKMVQAMRHGTLPRTLHVSEPTPHVDWDAGAVELLTDERPWPETDRPRRAAISSFGISGTNAHVIIEQAEGAAAVAVAAAGESDGDGDAPAPQAEVSTGGVVRAGSGSAGWPVSWTLSARTPAALAGQAARLLDHVTEHPHLDPAHIGTALALTRTPMEHRATVTATTTEQLHQGLAALTTHTPHPAVTGPHTPHPNPRT</sequence>
<dbReference type="InterPro" id="IPR018201">
    <property type="entry name" value="Ketoacyl_synth_AS"/>
</dbReference>
<evidence type="ECO:0000256" key="2">
    <source>
        <dbReference type="ARBA" id="ARBA00022450"/>
    </source>
</evidence>
<dbReference type="InterPro" id="IPR016036">
    <property type="entry name" value="Malonyl_transacylase_ACP-bd"/>
</dbReference>
<dbReference type="PANTHER" id="PTHR43775">
    <property type="entry name" value="FATTY ACID SYNTHASE"/>
    <property type="match status" value="1"/>
</dbReference>
<dbReference type="SMART" id="SM00827">
    <property type="entry name" value="PKS_AT"/>
    <property type="match status" value="2"/>
</dbReference>
<feature type="region of interest" description="N-terminal hotdog fold" evidence="8">
    <location>
        <begin position="1923"/>
        <end position="2049"/>
    </location>
</feature>
<dbReference type="InterPro" id="IPR049552">
    <property type="entry name" value="PKS_DH_N"/>
</dbReference>
<feature type="non-terminal residue" evidence="13">
    <location>
        <position position="3327"/>
    </location>
</feature>
<dbReference type="InterPro" id="IPR014030">
    <property type="entry name" value="Ketoacyl_synth_N"/>
</dbReference>
<dbReference type="RefSeq" id="WP_381734713.1">
    <property type="nucleotide sequence ID" value="NZ_JBHSKP010000017.1"/>
</dbReference>
<dbReference type="InterPro" id="IPR049551">
    <property type="entry name" value="PKS_DH_C"/>
</dbReference>
<dbReference type="InterPro" id="IPR055123">
    <property type="entry name" value="SpnB-like_Rossmann"/>
</dbReference>
<dbReference type="SUPFAM" id="SSF53901">
    <property type="entry name" value="Thiolase-like"/>
    <property type="match status" value="3"/>
</dbReference>
<dbReference type="InterPro" id="IPR020841">
    <property type="entry name" value="PKS_Beta-ketoAc_synthase_dom"/>
</dbReference>
<dbReference type="PROSITE" id="PS00012">
    <property type="entry name" value="PHOSPHOPANTETHEINE"/>
    <property type="match status" value="2"/>
</dbReference>
<evidence type="ECO:0000256" key="7">
    <source>
        <dbReference type="ARBA" id="ARBA00023315"/>
    </source>
</evidence>
<dbReference type="SMART" id="SM00823">
    <property type="entry name" value="PKS_PP"/>
    <property type="match status" value="2"/>
</dbReference>
<gene>
    <name evidence="13" type="ORF">ACFPRH_24100</name>
</gene>
<feature type="active site" description="Proton donor; for dehydratase activity" evidence="8">
    <location>
        <position position="2124"/>
    </location>
</feature>
<accession>A0ABW0AMV3</accession>
<evidence type="ECO:0000256" key="6">
    <source>
        <dbReference type="ARBA" id="ARBA00023268"/>
    </source>
</evidence>
<feature type="domain" description="Ketosynthase family 3 (KS3)" evidence="11">
    <location>
        <begin position="14"/>
        <end position="432"/>
    </location>
</feature>
<dbReference type="Pfam" id="PF14765">
    <property type="entry name" value="PS-DH"/>
    <property type="match status" value="1"/>
</dbReference>
<feature type="region of interest" description="C-terminal hotdog fold" evidence="8">
    <location>
        <begin position="2063"/>
        <end position="2203"/>
    </location>
</feature>
<dbReference type="InterPro" id="IPR013968">
    <property type="entry name" value="PKS_KR"/>
</dbReference>
<dbReference type="InterPro" id="IPR032821">
    <property type="entry name" value="PKS_assoc"/>
</dbReference>
<evidence type="ECO:0000313" key="13">
    <source>
        <dbReference type="EMBL" id="MFC5154826.1"/>
    </source>
</evidence>
<dbReference type="Pfam" id="PF00550">
    <property type="entry name" value="PP-binding"/>
    <property type="match status" value="2"/>
</dbReference>
<dbReference type="InterPro" id="IPR016039">
    <property type="entry name" value="Thiolase-like"/>
</dbReference>
<evidence type="ECO:0000256" key="8">
    <source>
        <dbReference type="PROSITE-ProRule" id="PRU01363"/>
    </source>
</evidence>
<feature type="domain" description="Carrier" evidence="10">
    <location>
        <begin position="922"/>
        <end position="997"/>
    </location>
</feature>
<dbReference type="Gene3D" id="3.10.129.110">
    <property type="entry name" value="Polyketide synthase dehydratase"/>
    <property type="match status" value="1"/>
</dbReference>
<dbReference type="Gene3D" id="3.40.50.720">
    <property type="entry name" value="NAD(P)-binding Rossmann-like Domain"/>
    <property type="match status" value="1"/>
</dbReference>
<proteinExistence type="predicted"/>
<reference evidence="14" key="1">
    <citation type="journal article" date="2019" name="Int. J. Syst. Evol. Microbiol.">
        <title>The Global Catalogue of Microorganisms (GCM) 10K type strain sequencing project: providing services to taxonomists for standard genome sequencing and annotation.</title>
        <authorList>
            <consortium name="The Broad Institute Genomics Platform"/>
            <consortium name="The Broad Institute Genome Sequencing Center for Infectious Disease"/>
            <person name="Wu L."/>
            <person name="Ma J."/>
        </authorList>
    </citation>
    <scope>NUCLEOTIDE SEQUENCE [LARGE SCALE GENOMIC DNA]</scope>
    <source>
        <strain evidence="14">PCU 266</strain>
    </source>
</reference>
<dbReference type="Pfam" id="PF02801">
    <property type="entry name" value="Ketoacyl-synt_C"/>
    <property type="match status" value="3"/>
</dbReference>
<feature type="active site" description="Proton acceptor; for dehydratase activity" evidence="8">
    <location>
        <position position="1955"/>
    </location>
</feature>
<dbReference type="Gene3D" id="3.30.70.3290">
    <property type="match status" value="3"/>
</dbReference>
<name>A0ABW0AMV3_9ACTN</name>
<dbReference type="SUPFAM" id="SSF55048">
    <property type="entry name" value="Probable ACP-binding domain of malonyl-CoA ACP transacylase"/>
    <property type="match status" value="2"/>
</dbReference>
<dbReference type="Gene3D" id="1.10.1200.10">
    <property type="entry name" value="ACP-like"/>
    <property type="match status" value="2"/>
</dbReference>
<dbReference type="Pfam" id="PF00109">
    <property type="entry name" value="ketoacyl-synt"/>
    <property type="match status" value="3"/>
</dbReference>
<evidence type="ECO:0000259" key="11">
    <source>
        <dbReference type="PROSITE" id="PS52004"/>
    </source>
</evidence>
<keyword evidence="14" id="KW-1185">Reference proteome</keyword>
<dbReference type="InterPro" id="IPR036736">
    <property type="entry name" value="ACP-like_sf"/>
</dbReference>
<dbReference type="SMART" id="SM00825">
    <property type="entry name" value="PKS_KS"/>
    <property type="match status" value="3"/>
</dbReference>
<dbReference type="InterPro" id="IPR009081">
    <property type="entry name" value="PP-bd_ACP"/>
</dbReference>
<feature type="region of interest" description="Disordered" evidence="9">
    <location>
        <begin position="887"/>
        <end position="922"/>
    </location>
</feature>
<dbReference type="Pfam" id="PF16197">
    <property type="entry name" value="KAsynt_C_assoc"/>
    <property type="match status" value="3"/>
</dbReference>
<keyword evidence="2" id="KW-0596">Phosphopantetheine</keyword>
<dbReference type="SMART" id="SM00822">
    <property type="entry name" value="PKS_KR"/>
    <property type="match status" value="1"/>
</dbReference>
<keyword evidence="7" id="KW-0012">Acyltransferase</keyword>
<keyword evidence="3" id="KW-0597">Phosphoprotein</keyword>
<keyword evidence="4" id="KW-0808">Transferase</keyword>
<evidence type="ECO:0000256" key="5">
    <source>
        <dbReference type="ARBA" id="ARBA00023194"/>
    </source>
</evidence>
<protein>
    <submittedName>
        <fullName evidence="13">Type I polyketide synthase</fullName>
    </submittedName>
</protein>
<dbReference type="Pfam" id="PF21089">
    <property type="entry name" value="PKS_DH_N"/>
    <property type="match status" value="1"/>
</dbReference>
<dbReference type="InterPro" id="IPR049900">
    <property type="entry name" value="PKS_mFAS_DH"/>
</dbReference>
<dbReference type="SUPFAM" id="SSF51735">
    <property type="entry name" value="NAD(P)-binding Rossmann-fold domains"/>
    <property type="match status" value="2"/>
</dbReference>
<dbReference type="SUPFAM" id="SSF52151">
    <property type="entry name" value="FabD/lysophospholipase-like"/>
    <property type="match status" value="2"/>
</dbReference>
<dbReference type="SMART" id="SM01294">
    <property type="entry name" value="PKS_PP_betabranch"/>
    <property type="match status" value="2"/>
</dbReference>
<feature type="region of interest" description="Disordered" evidence="9">
    <location>
        <begin position="1055"/>
        <end position="1076"/>
    </location>
</feature>
<evidence type="ECO:0000256" key="9">
    <source>
        <dbReference type="SAM" id="MobiDB-lite"/>
    </source>
</evidence>
<dbReference type="Gene3D" id="3.40.366.10">
    <property type="entry name" value="Malonyl-Coenzyme A Acyl Carrier Protein, domain 2"/>
    <property type="match status" value="2"/>
</dbReference>
<dbReference type="InterPro" id="IPR020807">
    <property type="entry name" value="PKS_DH"/>
</dbReference>
<dbReference type="Gene3D" id="3.40.47.10">
    <property type="match status" value="3"/>
</dbReference>
<evidence type="ECO:0000259" key="12">
    <source>
        <dbReference type="PROSITE" id="PS52019"/>
    </source>
</evidence>
<dbReference type="PROSITE" id="PS00606">
    <property type="entry name" value="KS3_1"/>
    <property type="match status" value="2"/>
</dbReference>
<dbReference type="Proteomes" id="UP001596160">
    <property type="component" value="Unassembled WGS sequence"/>
</dbReference>
<dbReference type="Pfam" id="PF00698">
    <property type="entry name" value="Acyl_transf_1"/>
    <property type="match status" value="2"/>
</dbReference>
<dbReference type="PROSITE" id="PS50075">
    <property type="entry name" value="CARRIER"/>
    <property type="match status" value="2"/>
</dbReference>
<keyword evidence="5" id="KW-0045">Antibiotic biosynthesis</keyword>
<dbReference type="Pfam" id="PF08659">
    <property type="entry name" value="KR"/>
    <property type="match status" value="1"/>
</dbReference>
<feature type="domain" description="Ketosynthase family 3 (KS3)" evidence="11">
    <location>
        <begin position="2769"/>
        <end position="3195"/>
    </location>
</feature>
<dbReference type="SMART" id="SM00826">
    <property type="entry name" value="PKS_DH"/>
    <property type="match status" value="1"/>
</dbReference>
<feature type="domain" description="PKS/mFAS DH" evidence="12">
    <location>
        <begin position="1923"/>
        <end position="2203"/>
    </location>
</feature>
<dbReference type="CDD" id="cd00833">
    <property type="entry name" value="PKS"/>
    <property type="match status" value="3"/>
</dbReference>
<dbReference type="InterPro" id="IPR020806">
    <property type="entry name" value="PKS_PP-bd"/>
</dbReference>
<dbReference type="InterPro" id="IPR016035">
    <property type="entry name" value="Acyl_Trfase/lysoPLipase"/>
</dbReference>
<feature type="domain" description="Carrier" evidence="10">
    <location>
        <begin position="2675"/>
        <end position="2750"/>
    </location>
</feature>
<dbReference type="InterPro" id="IPR001227">
    <property type="entry name" value="Ac_transferase_dom_sf"/>
</dbReference>
<feature type="domain" description="Ketosynthase family 3 (KS3)" evidence="11">
    <location>
        <begin position="1017"/>
        <end position="1442"/>
    </location>
</feature>
<dbReference type="InterPro" id="IPR014043">
    <property type="entry name" value="Acyl_transferase_dom"/>
</dbReference>
<dbReference type="PROSITE" id="PS52019">
    <property type="entry name" value="PKS_MFAS_DH"/>
    <property type="match status" value="1"/>
</dbReference>
<dbReference type="InterPro" id="IPR042104">
    <property type="entry name" value="PKS_dehydratase_sf"/>
</dbReference>